<evidence type="ECO:0000313" key="1">
    <source>
        <dbReference type="EMBL" id="MBK0402072.1"/>
    </source>
</evidence>
<gene>
    <name evidence="1" type="ORF">I5M27_03695</name>
</gene>
<reference evidence="1 2" key="1">
    <citation type="submission" date="2020-12" db="EMBL/GenBank/DDBJ databases">
        <title>Bacterial novel species Adhaeribacter sp. BT258 isolated from soil.</title>
        <authorList>
            <person name="Jung H.-Y."/>
        </authorList>
    </citation>
    <scope>NUCLEOTIDE SEQUENCE [LARGE SCALE GENOMIC DNA]</scope>
    <source>
        <strain evidence="1 2">BT258</strain>
    </source>
</reference>
<organism evidence="1 2">
    <name type="scientific">Adhaeribacter terrigena</name>
    <dbReference type="NCBI Taxonomy" id="2793070"/>
    <lineage>
        <taxon>Bacteria</taxon>
        <taxon>Pseudomonadati</taxon>
        <taxon>Bacteroidota</taxon>
        <taxon>Cytophagia</taxon>
        <taxon>Cytophagales</taxon>
        <taxon>Hymenobacteraceae</taxon>
        <taxon>Adhaeribacter</taxon>
    </lineage>
</organism>
<dbReference type="EMBL" id="JAEHFX010000001">
    <property type="protein sequence ID" value="MBK0402072.1"/>
    <property type="molecule type" value="Genomic_DNA"/>
</dbReference>
<accession>A0ABS1BY33</accession>
<sequence>MLHISKKKLIYPVSASLQRYLHAYDRQVSLPVEYKDLLHYTESFPYFDKKGIDTLWQTVMYHEGQRQELNEGLTMIYALLKTDGDISVMEHLVVTRIDYCTFGNTNPFRVQITNQLNDNYDYFYVKRADASRIYGLELEHILSPSRINYLVNGETLIEEHIAGIPGDVFIKDYLDLPNTNKVRIAKEFVKFNERCFIRLLGDMRSYNYVIDVTPDFEDEQYRIRSIDFDQQSYEGQKKMYLPQFFKENNKMVDLVIKLLNPQTMQQYQSEERTSLFHRLRSARYRLKDLVDIMRTDTISTPEKIVQLQQELAQHHEAPEFLKCKNMGDIVRLQLKIILSREPRIRQTSR</sequence>
<keyword evidence="2" id="KW-1185">Reference proteome</keyword>
<proteinExistence type="predicted"/>
<name>A0ABS1BY33_9BACT</name>
<protein>
    <submittedName>
        <fullName evidence="1">Uncharacterized protein</fullName>
    </submittedName>
</protein>
<dbReference type="Proteomes" id="UP000644147">
    <property type="component" value="Unassembled WGS sequence"/>
</dbReference>
<comment type="caution">
    <text evidence="1">The sequence shown here is derived from an EMBL/GenBank/DDBJ whole genome shotgun (WGS) entry which is preliminary data.</text>
</comment>
<evidence type="ECO:0000313" key="2">
    <source>
        <dbReference type="Proteomes" id="UP000644147"/>
    </source>
</evidence>
<dbReference type="RefSeq" id="WP_200504664.1">
    <property type="nucleotide sequence ID" value="NZ_JAEHFX010000001.1"/>
</dbReference>